<dbReference type="AlphaFoldDB" id="A0A3M0LEK8"/>
<dbReference type="OrthoDB" id="126772at2759"/>
<dbReference type="PROSITE" id="PS51465">
    <property type="entry name" value="KAZAL_2"/>
    <property type="match status" value="1"/>
</dbReference>
<feature type="domain" description="Kazal-like" evidence="3">
    <location>
        <begin position="14"/>
        <end position="65"/>
    </location>
</feature>
<dbReference type="Pfam" id="PF00050">
    <property type="entry name" value="Kazal_1"/>
    <property type="match status" value="1"/>
</dbReference>
<evidence type="ECO:0000256" key="2">
    <source>
        <dbReference type="SAM" id="MobiDB-lite"/>
    </source>
</evidence>
<proteinExistence type="predicted"/>
<feature type="compositionally biased region" description="Basic and acidic residues" evidence="2">
    <location>
        <begin position="177"/>
        <end position="186"/>
    </location>
</feature>
<dbReference type="Gene3D" id="3.30.60.30">
    <property type="match status" value="1"/>
</dbReference>
<dbReference type="InterPro" id="IPR036058">
    <property type="entry name" value="Kazal_dom_sf"/>
</dbReference>
<gene>
    <name evidence="4" type="ORF">DUI87_00748</name>
</gene>
<dbReference type="SMART" id="SM00280">
    <property type="entry name" value="KAZAL"/>
    <property type="match status" value="1"/>
</dbReference>
<name>A0A3M0LEK8_HIRRU</name>
<feature type="compositionally biased region" description="Basic residues" evidence="2">
    <location>
        <begin position="104"/>
        <end position="117"/>
    </location>
</feature>
<reference evidence="4 5" key="1">
    <citation type="submission" date="2018-07" db="EMBL/GenBank/DDBJ databases">
        <title>A high quality draft genome assembly of the barn swallow (H. rustica rustica).</title>
        <authorList>
            <person name="Formenti G."/>
            <person name="Chiara M."/>
            <person name="Poveda L."/>
            <person name="Francoijs K.-J."/>
            <person name="Bonisoli-Alquati A."/>
            <person name="Canova L."/>
            <person name="Gianfranceschi L."/>
            <person name="Horner D.S."/>
            <person name="Saino N."/>
        </authorList>
    </citation>
    <scope>NUCLEOTIDE SEQUENCE [LARGE SCALE GENOMIC DNA]</scope>
    <source>
        <strain evidence="4">Chelidonia</strain>
        <tissue evidence="4">Blood</tissue>
    </source>
</reference>
<dbReference type="STRING" id="333673.A0A3M0LEK8"/>
<evidence type="ECO:0000256" key="1">
    <source>
        <dbReference type="ARBA" id="ARBA00023157"/>
    </source>
</evidence>
<dbReference type="EMBL" id="QRBI01000092">
    <property type="protein sequence ID" value="RMC22434.1"/>
    <property type="molecule type" value="Genomic_DNA"/>
</dbReference>
<dbReference type="PROSITE" id="PS00282">
    <property type="entry name" value="KAZAL_1"/>
    <property type="match status" value="1"/>
</dbReference>
<evidence type="ECO:0000313" key="5">
    <source>
        <dbReference type="Proteomes" id="UP000269221"/>
    </source>
</evidence>
<accession>A0A3M0LEK8</accession>
<keyword evidence="5" id="KW-1185">Reference proteome</keyword>
<dbReference type="InterPro" id="IPR002350">
    <property type="entry name" value="Kazal_dom"/>
</dbReference>
<comment type="caution">
    <text evidence="4">The sequence shown here is derived from an EMBL/GenBank/DDBJ whole genome shotgun (WGS) entry which is preliminary data.</text>
</comment>
<evidence type="ECO:0000259" key="3">
    <source>
        <dbReference type="PROSITE" id="PS51465"/>
    </source>
</evidence>
<dbReference type="SUPFAM" id="SSF100895">
    <property type="entry name" value="Kazal-type serine protease inhibitors"/>
    <property type="match status" value="1"/>
</dbReference>
<protein>
    <recommendedName>
        <fullName evidence="3">Kazal-like domain-containing protein</fullName>
    </recommendedName>
</protein>
<feature type="region of interest" description="Disordered" evidence="2">
    <location>
        <begin position="103"/>
        <end position="225"/>
    </location>
</feature>
<dbReference type="Proteomes" id="UP000269221">
    <property type="component" value="Unassembled WGS sequence"/>
</dbReference>
<sequence length="225" mass="25023">MVTLVAAGGAELNEGRRPVCEDLVDLQACPLLYLPICGTDGNTYASECQLCVEKIKWQTKGRVKAVIEYYHRPQGLCRDQPGAESLTLKPKRSVSGKVRDYKIKQQRRARRAKRGRGQQRVVKAVLESEPAVDPPPDPQEKAEPVPSEPALPEPVYQQQPPTLTVQNKVGGIQPVAKEGELTDRSLDPAGEEDVLKPAEEDILEELNTPLENDHQDNEFNTHVLY</sequence>
<evidence type="ECO:0000313" key="4">
    <source>
        <dbReference type="EMBL" id="RMC22434.1"/>
    </source>
</evidence>
<feature type="compositionally biased region" description="Polar residues" evidence="2">
    <location>
        <begin position="156"/>
        <end position="167"/>
    </location>
</feature>
<keyword evidence="1" id="KW-1015">Disulfide bond</keyword>
<organism evidence="4 5">
    <name type="scientific">Hirundo rustica rustica</name>
    <dbReference type="NCBI Taxonomy" id="333673"/>
    <lineage>
        <taxon>Eukaryota</taxon>
        <taxon>Metazoa</taxon>
        <taxon>Chordata</taxon>
        <taxon>Craniata</taxon>
        <taxon>Vertebrata</taxon>
        <taxon>Euteleostomi</taxon>
        <taxon>Archelosauria</taxon>
        <taxon>Archosauria</taxon>
        <taxon>Dinosauria</taxon>
        <taxon>Saurischia</taxon>
        <taxon>Theropoda</taxon>
        <taxon>Coelurosauria</taxon>
        <taxon>Aves</taxon>
        <taxon>Neognathae</taxon>
        <taxon>Neoaves</taxon>
        <taxon>Telluraves</taxon>
        <taxon>Australaves</taxon>
        <taxon>Passeriformes</taxon>
        <taxon>Sylvioidea</taxon>
        <taxon>Hirundinidae</taxon>
        <taxon>Hirundo</taxon>
    </lineage>
</organism>